<keyword evidence="1" id="KW-0472">Membrane</keyword>
<keyword evidence="1" id="KW-1133">Transmembrane helix</keyword>
<organism evidence="2 3">
    <name type="scientific">Cyclobacterium xiamenense</name>
    <dbReference type="NCBI Taxonomy" id="1297121"/>
    <lineage>
        <taxon>Bacteria</taxon>
        <taxon>Pseudomonadati</taxon>
        <taxon>Bacteroidota</taxon>
        <taxon>Cytophagia</taxon>
        <taxon>Cytophagales</taxon>
        <taxon>Cyclobacteriaceae</taxon>
        <taxon>Cyclobacterium</taxon>
    </lineage>
</organism>
<evidence type="ECO:0000313" key="2">
    <source>
        <dbReference type="EMBL" id="SEJ80830.1"/>
    </source>
</evidence>
<evidence type="ECO:0000256" key="1">
    <source>
        <dbReference type="SAM" id="Phobius"/>
    </source>
</evidence>
<dbReference type="Proteomes" id="UP000199403">
    <property type="component" value="Unassembled WGS sequence"/>
</dbReference>
<protein>
    <submittedName>
        <fullName evidence="2">Uncharacterized protein</fullName>
    </submittedName>
</protein>
<gene>
    <name evidence="2" type="ORF">SAMN05192553_1162</name>
</gene>
<dbReference type="OrthoDB" id="1238410at2"/>
<feature type="transmembrane region" description="Helical" evidence="1">
    <location>
        <begin position="104"/>
        <end position="125"/>
    </location>
</feature>
<dbReference type="EMBL" id="FNZH01000016">
    <property type="protein sequence ID" value="SEJ80830.1"/>
    <property type="molecule type" value="Genomic_DNA"/>
</dbReference>
<proteinExistence type="predicted"/>
<dbReference type="STRING" id="1416801.SAMN05192553_1162"/>
<feature type="transmembrane region" description="Helical" evidence="1">
    <location>
        <begin position="146"/>
        <end position="165"/>
    </location>
</feature>
<reference evidence="3" key="1">
    <citation type="submission" date="2016-10" db="EMBL/GenBank/DDBJ databases">
        <authorList>
            <person name="Varghese N."/>
            <person name="Submissions S."/>
        </authorList>
    </citation>
    <scope>NUCLEOTIDE SEQUENCE [LARGE SCALE GENOMIC DNA]</scope>
    <source>
        <strain evidence="3">IBRC-M 10761</strain>
    </source>
</reference>
<dbReference type="AlphaFoldDB" id="A0A1H7C2I2"/>
<feature type="transmembrane region" description="Helical" evidence="1">
    <location>
        <begin position="68"/>
        <end position="92"/>
    </location>
</feature>
<keyword evidence="1" id="KW-0812">Transmembrane</keyword>
<accession>A0A1H7C2I2</accession>
<sequence>MMAKIELWLNIVHYCIYKMDYKIHLLSNKINPFLLIGKIPSVERNFREQGTSLKEFGNKFWTDRRYGFGIMISGAALTVFLFFVIWASFLFVNRLLGYPLNFSWHPFVFCFAWAYFISHLFVFQNEKYIKYFKKFDKRSKQEKRKYGVLSLAFVASTIALVIYSFNLLPPLP</sequence>
<name>A0A1H7C2I2_9BACT</name>
<evidence type="ECO:0000313" key="3">
    <source>
        <dbReference type="Proteomes" id="UP000199403"/>
    </source>
</evidence>
<keyword evidence="3" id="KW-1185">Reference proteome</keyword>